<dbReference type="PANTHER" id="PTHR41286:SF1">
    <property type="entry name" value="HNH NUCLEASE YAJD-RELATED"/>
    <property type="match status" value="1"/>
</dbReference>
<protein>
    <recommendedName>
        <fullName evidence="1">HNH nuclease domain-containing protein</fullName>
    </recommendedName>
</protein>
<dbReference type="EMBL" id="LXEV01000032">
    <property type="protein sequence ID" value="OAT45372.1"/>
    <property type="molecule type" value="Genomic_DNA"/>
</dbReference>
<feature type="domain" description="HNH nuclease" evidence="1">
    <location>
        <begin position="16"/>
        <end position="85"/>
    </location>
</feature>
<keyword evidence="3" id="KW-1185">Reference proteome</keyword>
<proteinExistence type="predicted"/>
<name>A0AAJ3HQ92_PROHU</name>
<dbReference type="AlphaFoldDB" id="A0AAJ3HQ92"/>
<comment type="caution">
    <text evidence="2">The sequence shown here is derived from an EMBL/GenBank/DDBJ whole genome shotgun (WGS) entry which is preliminary data.</text>
</comment>
<accession>A0AAJ3HQ92</accession>
<dbReference type="GO" id="GO:0005829">
    <property type="term" value="C:cytosol"/>
    <property type="evidence" value="ECO:0007669"/>
    <property type="project" value="TreeGrafter"/>
</dbReference>
<sequence>MKKMKKRNVYGGRWAKVRLAFLNENPLCVMCQEQGRITAATVVDHIIPHRLRDAIQSGDKALITKAQALFWDKKNFQSLCDLHHNSTKQRMEKSGKVVGCNADGIPLDPNSHWNK</sequence>
<organism evidence="2 3">
    <name type="scientific">Proteus hauseri ATCC 700826</name>
    <dbReference type="NCBI Taxonomy" id="1354271"/>
    <lineage>
        <taxon>Bacteria</taxon>
        <taxon>Pseudomonadati</taxon>
        <taxon>Pseudomonadota</taxon>
        <taxon>Gammaproteobacteria</taxon>
        <taxon>Enterobacterales</taxon>
        <taxon>Morganellaceae</taxon>
        <taxon>Proteus</taxon>
    </lineage>
</organism>
<dbReference type="PANTHER" id="PTHR41286">
    <property type="entry name" value="HNH NUCLEASE YAJD-RELATED"/>
    <property type="match status" value="1"/>
</dbReference>
<dbReference type="CDD" id="cd00085">
    <property type="entry name" value="HNHc"/>
    <property type="match status" value="1"/>
</dbReference>
<evidence type="ECO:0000313" key="2">
    <source>
        <dbReference type="EMBL" id="OAT45372.1"/>
    </source>
</evidence>
<reference evidence="2 3" key="1">
    <citation type="submission" date="2016-04" db="EMBL/GenBank/DDBJ databases">
        <title>ATOL: Assembling a taxonomically balanced genome-scale reconstruction of the evolutionary history of the Enterobacteriaceae.</title>
        <authorList>
            <person name="Plunkett G.III."/>
            <person name="Neeno-Eckwall E.C."/>
            <person name="Glasner J.D."/>
            <person name="Perna N.T."/>
        </authorList>
    </citation>
    <scope>NUCLEOTIDE SEQUENCE [LARGE SCALE GENOMIC DNA]</scope>
    <source>
        <strain evidence="2 3">ATCC 700826</strain>
    </source>
</reference>
<dbReference type="SMART" id="SM00507">
    <property type="entry name" value="HNHc"/>
    <property type="match status" value="1"/>
</dbReference>
<dbReference type="Proteomes" id="UP000078250">
    <property type="component" value="Unassembled WGS sequence"/>
</dbReference>
<gene>
    <name evidence="2" type="ORF">M997_2920</name>
</gene>
<evidence type="ECO:0000259" key="1">
    <source>
        <dbReference type="SMART" id="SM00507"/>
    </source>
</evidence>
<dbReference type="InterPro" id="IPR003615">
    <property type="entry name" value="HNH_nuc"/>
</dbReference>
<evidence type="ECO:0000313" key="3">
    <source>
        <dbReference type="Proteomes" id="UP000078250"/>
    </source>
</evidence>